<dbReference type="RefSeq" id="WP_123639255.1">
    <property type="nucleotide sequence ID" value="NZ_RJUK01000002.1"/>
</dbReference>
<dbReference type="Proteomes" id="UP000273643">
    <property type="component" value="Unassembled WGS sequence"/>
</dbReference>
<accession>A0A3N1NUP2</accession>
<dbReference type="AlphaFoldDB" id="A0A3N1NUP2"/>
<evidence type="ECO:0000313" key="2">
    <source>
        <dbReference type="Proteomes" id="UP000273643"/>
    </source>
</evidence>
<sequence>MWSHYGESHQGAVIGIDIEAAGFTCEVSNAIPAQFGEVIYTSEKLRSPAFMPSVEELKSISKNSNFNSSLFNLFKRAFLYKSLAWAYEEEVRVIKTLHGSPYGYHSGEGKFKNAAGEWEKIFVSSLGRPIYNFFMPSGCIKEIYFGNKVMNHVDRIKSISIETFQSFKQQCFDRGISLYISEPDLTTWKLASRELV</sequence>
<protein>
    <submittedName>
        <fullName evidence="1">DUF2971 family protein</fullName>
    </submittedName>
</protein>
<reference evidence="1 2" key="1">
    <citation type="submission" date="2018-11" db="EMBL/GenBank/DDBJ databases">
        <title>Genomic Encyclopedia of Type Strains, Phase IV (KMG-IV): sequencing the most valuable type-strain genomes for metagenomic binning, comparative biology and taxonomic classification.</title>
        <authorList>
            <person name="Goeker M."/>
        </authorList>
    </citation>
    <scope>NUCLEOTIDE SEQUENCE [LARGE SCALE GENOMIC DNA]</scope>
    <source>
        <strain evidence="1 2">DSM 16974</strain>
    </source>
</reference>
<dbReference type="OrthoDB" id="4119964at2"/>
<dbReference type="EMBL" id="RJUK01000002">
    <property type="protein sequence ID" value="ROQ18677.1"/>
    <property type="molecule type" value="Genomic_DNA"/>
</dbReference>
<comment type="caution">
    <text evidence="1">The sequence shown here is derived from an EMBL/GenBank/DDBJ whole genome shotgun (WGS) entry which is preliminary data.</text>
</comment>
<gene>
    <name evidence="1" type="ORF">EDC38_2907</name>
</gene>
<dbReference type="Pfam" id="PF11185">
    <property type="entry name" value="DUF2971"/>
    <property type="match status" value="1"/>
</dbReference>
<proteinExistence type="predicted"/>
<name>A0A3N1NUP2_9GAMM</name>
<keyword evidence="2" id="KW-1185">Reference proteome</keyword>
<dbReference type="InterPro" id="IPR021352">
    <property type="entry name" value="DUF2971"/>
</dbReference>
<evidence type="ECO:0000313" key="1">
    <source>
        <dbReference type="EMBL" id="ROQ18677.1"/>
    </source>
</evidence>
<organism evidence="1 2">
    <name type="scientific">Marinimicrobium koreense</name>
    <dbReference type="NCBI Taxonomy" id="306545"/>
    <lineage>
        <taxon>Bacteria</taxon>
        <taxon>Pseudomonadati</taxon>
        <taxon>Pseudomonadota</taxon>
        <taxon>Gammaproteobacteria</taxon>
        <taxon>Cellvibrionales</taxon>
        <taxon>Cellvibrionaceae</taxon>
        <taxon>Marinimicrobium</taxon>
    </lineage>
</organism>